<dbReference type="Proteomes" id="UP000271469">
    <property type="component" value="Chromosome"/>
</dbReference>
<keyword evidence="3" id="KW-1185">Reference proteome</keyword>
<sequence length="145" mass="14692">MNGKRWVWTAGAIVSVGVVGLVMAGPASAATTKVEITTPSGYGLVQNRYGTNCSYEVAGTVDDYSADAETVTITAKPPTGAVKTLYGPQKPAAGTVTGTWKPTVRGSWTITAAQGTSTKSVTVQVGTGTQLPPFILGGGCLITAP</sequence>
<evidence type="ECO:0000313" key="2">
    <source>
        <dbReference type="EMBL" id="AZG43842.1"/>
    </source>
</evidence>
<accession>A0A3G8JH39</accession>
<reference evidence="2 3" key="1">
    <citation type="submission" date="2018-11" db="EMBL/GenBank/DDBJ databases">
        <title>Gordonia insulae sp. nov., isolated from an island soil.</title>
        <authorList>
            <person name="Kim Y.S."/>
            <person name="Kim S.B."/>
        </authorList>
    </citation>
    <scope>NUCLEOTIDE SEQUENCE [LARGE SCALE GENOMIC DNA]</scope>
    <source>
        <strain evidence="2 3">MMS17-SY073</strain>
    </source>
</reference>
<dbReference type="AlphaFoldDB" id="A0A3G8JH39"/>
<evidence type="ECO:0000313" key="3">
    <source>
        <dbReference type="Proteomes" id="UP000271469"/>
    </source>
</evidence>
<keyword evidence="1" id="KW-0732">Signal</keyword>
<feature type="chain" id="PRO_5017930018" evidence="1">
    <location>
        <begin position="30"/>
        <end position="145"/>
    </location>
</feature>
<protein>
    <submittedName>
        <fullName evidence="2">Uncharacterized protein</fullName>
    </submittedName>
</protein>
<name>A0A3G8JH39_9ACTN</name>
<feature type="signal peptide" evidence="1">
    <location>
        <begin position="1"/>
        <end position="29"/>
    </location>
</feature>
<dbReference type="KEGG" id="gom:D7316_00413"/>
<dbReference type="EMBL" id="CP033972">
    <property type="protein sequence ID" value="AZG43842.1"/>
    <property type="molecule type" value="Genomic_DNA"/>
</dbReference>
<organism evidence="2 3">
    <name type="scientific">Gordonia insulae</name>
    <dbReference type="NCBI Taxonomy" id="2420509"/>
    <lineage>
        <taxon>Bacteria</taxon>
        <taxon>Bacillati</taxon>
        <taxon>Actinomycetota</taxon>
        <taxon>Actinomycetes</taxon>
        <taxon>Mycobacteriales</taxon>
        <taxon>Gordoniaceae</taxon>
        <taxon>Gordonia</taxon>
    </lineage>
</organism>
<proteinExistence type="predicted"/>
<evidence type="ECO:0000256" key="1">
    <source>
        <dbReference type="SAM" id="SignalP"/>
    </source>
</evidence>
<gene>
    <name evidence="2" type="ORF">D7316_00413</name>
</gene>